<reference evidence="2" key="2">
    <citation type="submission" date="2023-10" db="EMBL/GenBank/DDBJ databases">
        <title>Description of novel Gluconobacter species.</title>
        <authorList>
            <person name="Cleenwerck I."/>
            <person name="Cnockaert M."/>
            <person name="Borremans W."/>
            <person name="Wieme A.D."/>
            <person name="De Vuyst L."/>
            <person name="Vandamme P."/>
        </authorList>
    </citation>
    <scope>NUCLEOTIDE SEQUENCE</scope>
    <source>
        <strain evidence="2">LMG1408</strain>
    </source>
</reference>
<dbReference type="Gene3D" id="3.40.1350.110">
    <property type="match status" value="1"/>
</dbReference>
<dbReference type="InterPro" id="IPR033799">
    <property type="entry name" value="CdiA_EC869-like"/>
</dbReference>
<name>A0AB35AQY6_GLUOY</name>
<dbReference type="Proteomes" id="UP000603665">
    <property type="component" value="Unassembled WGS sequence"/>
</dbReference>
<evidence type="ECO:0000313" key="2">
    <source>
        <dbReference type="EMBL" id="MBF0857360.1"/>
    </source>
</evidence>
<evidence type="ECO:0000313" key="3">
    <source>
        <dbReference type="Proteomes" id="UP000603665"/>
    </source>
</evidence>
<accession>A0AB35AQY6</accession>
<comment type="caution">
    <text evidence="2">The sequence shown here is derived from an EMBL/GenBank/DDBJ whole genome shotgun (WGS) entry which is preliminary data.</text>
</comment>
<dbReference type="AlphaFoldDB" id="A0AB35AQY6"/>
<gene>
    <name evidence="2" type="ORF">HKD20_12750</name>
</gene>
<dbReference type="GO" id="GO:0004530">
    <property type="term" value="F:deoxyribonuclease I activity"/>
    <property type="evidence" value="ECO:0007669"/>
    <property type="project" value="InterPro"/>
</dbReference>
<proteinExistence type="predicted"/>
<sequence length="183" mass="20468">MTLSGKPVDPKYQNGIQWWSKGGGIKTQGEPYEIWVANKLQPDGYIWLADYKNNWKAFDQWNATSGDAVSDKTLDMQATTYANPNRVEARIVTNVEQMLRYQSGGGEIIDPSVAQAKGIPASLQFSKGDIDTYTLSLGVPREPTEGQWEALCKAYQFAKERVAEESLEQKRPLSINFDITDIA</sequence>
<dbReference type="RefSeq" id="WP_062268937.1">
    <property type="nucleotide sequence ID" value="NZ_JABCQL010000041.1"/>
</dbReference>
<reference evidence="2" key="1">
    <citation type="submission" date="2020-04" db="EMBL/GenBank/DDBJ databases">
        <authorList>
            <person name="Sombolestani A."/>
        </authorList>
    </citation>
    <scope>NUCLEOTIDE SEQUENCE</scope>
    <source>
        <strain evidence="2">LMG1408</strain>
    </source>
</reference>
<evidence type="ECO:0000259" key="1">
    <source>
        <dbReference type="Pfam" id="PF21111"/>
    </source>
</evidence>
<dbReference type="Pfam" id="PF21111">
    <property type="entry name" value="CDI_toxin_EC869_like"/>
    <property type="match status" value="1"/>
</dbReference>
<dbReference type="EMBL" id="JABCQL010000041">
    <property type="protein sequence ID" value="MBF0857360.1"/>
    <property type="molecule type" value="Genomic_DNA"/>
</dbReference>
<feature type="domain" description="CdiA toxin EC869-like" evidence="1">
    <location>
        <begin position="28"/>
        <end position="161"/>
    </location>
</feature>
<protein>
    <recommendedName>
        <fullName evidence="1">CdiA toxin EC869-like domain-containing protein</fullName>
    </recommendedName>
</protein>
<organism evidence="2 3">
    <name type="scientific">Gluconobacter oxydans</name>
    <name type="common">Gluconobacter suboxydans</name>
    <dbReference type="NCBI Taxonomy" id="442"/>
    <lineage>
        <taxon>Bacteria</taxon>
        <taxon>Pseudomonadati</taxon>
        <taxon>Pseudomonadota</taxon>
        <taxon>Alphaproteobacteria</taxon>
        <taxon>Acetobacterales</taxon>
        <taxon>Acetobacteraceae</taxon>
        <taxon>Gluconobacter</taxon>
    </lineage>
</organism>